<evidence type="ECO:0000256" key="4">
    <source>
        <dbReference type="PROSITE-ProRule" id="PRU00335"/>
    </source>
</evidence>
<dbReference type="Gene3D" id="1.10.357.10">
    <property type="entry name" value="Tetracycline Repressor, domain 2"/>
    <property type="match status" value="1"/>
</dbReference>
<dbReference type="PROSITE" id="PS50977">
    <property type="entry name" value="HTH_TETR_2"/>
    <property type="match status" value="1"/>
</dbReference>
<keyword evidence="1" id="KW-0805">Transcription regulation</keyword>
<keyword evidence="7" id="KW-1185">Reference proteome</keyword>
<feature type="DNA-binding region" description="H-T-H motif" evidence="4">
    <location>
        <begin position="36"/>
        <end position="55"/>
    </location>
</feature>
<evidence type="ECO:0000256" key="2">
    <source>
        <dbReference type="ARBA" id="ARBA00023125"/>
    </source>
</evidence>
<reference evidence="6 7" key="1">
    <citation type="submission" date="2021-01" db="EMBL/GenBank/DDBJ databases">
        <title>Whole genome shotgun sequence of Actinoplanes deccanensis NBRC 13994.</title>
        <authorList>
            <person name="Komaki H."/>
            <person name="Tamura T."/>
        </authorList>
    </citation>
    <scope>NUCLEOTIDE SEQUENCE [LARGE SCALE GENOMIC DNA]</scope>
    <source>
        <strain evidence="6 7">NBRC 13994</strain>
    </source>
</reference>
<evidence type="ECO:0000256" key="1">
    <source>
        <dbReference type="ARBA" id="ARBA00023015"/>
    </source>
</evidence>
<evidence type="ECO:0000313" key="7">
    <source>
        <dbReference type="Proteomes" id="UP000609879"/>
    </source>
</evidence>
<dbReference type="RefSeq" id="WP_239169629.1">
    <property type="nucleotide sequence ID" value="NZ_BAAABO010000047.1"/>
</dbReference>
<dbReference type="SUPFAM" id="SSF46689">
    <property type="entry name" value="Homeodomain-like"/>
    <property type="match status" value="1"/>
</dbReference>
<dbReference type="Pfam" id="PF00440">
    <property type="entry name" value="TetR_N"/>
    <property type="match status" value="1"/>
</dbReference>
<keyword evidence="3" id="KW-0804">Transcription</keyword>
<dbReference type="InterPro" id="IPR050109">
    <property type="entry name" value="HTH-type_TetR-like_transc_reg"/>
</dbReference>
<dbReference type="InterPro" id="IPR036271">
    <property type="entry name" value="Tet_transcr_reg_TetR-rel_C_sf"/>
</dbReference>
<dbReference type="SUPFAM" id="SSF48498">
    <property type="entry name" value="Tetracyclin repressor-like, C-terminal domain"/>
    <property type="match status" value="1"/>
</dbReference>
<evidence type="ECO:0000259" key="5">
    <source>
        <dbReference type="PROSITE" id="PS50977"/>
    </source>
</evidence>
<organism evidence="6 7">
    <name type="scientific">Paractinoplanes deccanensis</name>
    <dbReference type="NCBI Taxonomy" id="113561"/>
    <lineage>
        <taxon>Bacteria</taxon>
        <taxon>Bacillati</taxon>
        <taxon>Actinomycetota</taxon>
        <taxon>Actinomycetes</taxon>
        <taxon>Micromonosporales</taxon>
        <taxon>Micromonosporaceae</taxon>
        <taxon>Paractinoplanes</taxon>
    </lineage>
</organism>
<sequence length="207" mass="22687">MTAEVRQAQRSDARHNRERILTVARLAFATGGLDLPIREIARRARIGAATIYRHFPSKDALIAAVFAEQMALCSDIVQRGLTHPDAWSGFRMVVQQLMETHALDNGLARAFIARLPPEAGFAANRAQTLRMLAELADRARKTGELRADFVLEDLILALMANEGLQAGPPAQRLAATRRFAALILQSFQTSPLRTPLPPAVPLPLPAI</sequence>
<comment type="caution">
    <text evidence="6">The sequence shown here is derived from an EMBL/GenBank/DDBJ whole genome shotgun (WGS) entry which is preliminary data.</text>
</comment>
<evidence type="ECO:0000256" key="3">
    <source>
        <dbReference type="ARBA" id="ARBA00023163"/>
    </source>
</evidence>
<evidence type="ECO:0000313" key="6">
    <source>
        <dbReference type="EMBL" id="GID81023.1"/>
    </source>
</evidence>
<protein>
    <submittedName>
        <fullName evidence="6">TetR family transcriptional regulator</fullName>
    </submittedName>
</protein>
<dbReference type="InterPro" id="IPR001647">
    <property type="entry name" value="HTH_TetR"/>
</dbReference>
<proteinExistence type="predicted"/>
<name>A0ABQ3YM03_9ACTN</name>
<keyword evidence="2 4" id="KW-0238">DNA-binding</keyword>
<dbReference type="Proteomes" id="UP000609879">
    <property type="component" value="Unassembled WGS sequence"/>
</dbReference>
<dbReference type="PRINTS" id="PR00455">
    <property type="entry name" value="HTHTETR"/>
</dbReference>
<dbReference type="InterPro" id="IPR009057">
    <property type="entry name" value="Homeodomain-like_sf"/>
</dbReference>
<accession>A0ABQ3YM03</accession>
<dbReference type="EMBL" id="BOMI01000218">
    <property type="protein sequence ID" value="GID81023.1"/>
    <property type="molecule type" value="Genomic_DNA"/>
</dbReference>
<dbReference type="PANTHER" id="PTHR30055">
    <property type="entry name" value="HTH-TYPE TRANSCRIPTIONAL REGULATOR RUTR"/>
    <property type="match status" value="1"/>
</dbReference>
<feature type="domain" description="HTH tetR-type" evidence="5">
    <location>
        <begin position="14"/>
        <end position="73"/>
    </location>
</feature>
<gene>
    <name evidence="6" type="ORF">Ade02nite_96640</name>
</gene>
<dbReference type="PANTHER" id="PTHR30055:SF234">
    <property type="entry name" value="HTH-TYPE TRANSCRIPTIONAL REGULATOR BETI"/>
    <property type="match status" value="1"/>
</dbReference>